<protein>
    <submittedName>
        <fullName evidence="2">Gliding motility-associated C-terminal domain-containing protein</fullName>
    </submittedName>
</protein>
<evidence type="ECO:0000313" key="2">
    <source>
        <dbReference type="EMBL" id="MBD2716895.1"/>
    </source>
</evidence>
<dbReference type="PROSITE" id="PS51257">
    <property type="entry name" value="PROKAR_LIPOPROTEIN"/>
    <property type="match status" value="1"/>
</dbReference>
<accession>A0ABR8JJ84</accession>
<dbReference type="RefSeq" id="WP_190785817.1">
    <property type="nucleotide sequence ID" value="NZ_JACWZZ010000004.1"/>
</dbReference>
<comment type="caution">
    <text evidence="2">The sequence shown here is derived from an EMBL/GenBank/DDBJ whole genome shotgun (WGS) entry which is preliminary data.</text>
</comment>
<reference evidence="2 3" key="1">
    <citation type="submission" date="2020-09" db="EMBL/GenBank/DDBJ databases">
        <authorList>
            <person name="Kim M.K."/>
        </authorList>
    </citation>
    <scope>NUCLEOTIDE SEQUENCE [LARGE SCALE GENOMIC DNA]</scope>
    <source>
        <strain evidence="2 3">BT646</strain>
    </source>
</reference>
<name>A0ABR8JJ84_9BACT</name>
<keyword evidence="1" id="KW-0732">Signal</keyword>
<feature type="signal peptide" evidence="1">
    <location>
        <begin position="1"/>
        <end position="31"/>
    </location>
</feature>
<evidence type="ECO:0000256" key="1">
    <source>
        <dbReference type="SAM" id="SignalP"/>
    </source>
</evidence>
<sequence>MPVATPRFVRCRSRCLGLFLLLALWLGCAPAARATHIVGGEMDLLYLQGNTYQITLNLYFDALNGNPGALDNDMTVSIFEKGSNRRMQNLTLPLASNTLVNYTNPACSSPSLVTRRIVYAARVDLSANIYTNAAGYYAAVERCCRNNGISNIVLPADAGQTFYLEFPPVVRNGQPFRDSTPRIFPPLSDYACLGELFYYDFGGVDTDGDSLVYELATPFNGYSTTGVPKPTEARPQPYPEVRWGTGLSVQNQIPGAPTLSINSATGRLEVRPTNVGLFVFGIKCSEFRDGTKIGETRRDFQLKVISCPRNAAPSMSVQMPGTTSSYLPGRDTLRLRPGFSRCITLRFTDPDSPSRLALSLRPVNFPASLLPSFTVTQGTVKSPGAPDTLVSQLCFPACFNSRGQVYLLDIIVADDGCSLPKRDTVRVAFTAIPDPNSPPTITSTAALPLRARVGDLITFDVTGTDTDGDPLSLSMTGQGFQPADQGITFTQGASGNQIRGRFSWRVDCRAVGRPLYELNFLASSSVCSEAQTASLRIPIQIDYTNTPPVLTSSLPPAPTTPIDAPVRIRRAVGGVYEATFAGTDADTDPLVLSATGNGFDLAAAGMSFRATNGAGRATAVFRWDANCAGQQQPDGALEVTFRLEETTCRPEPRTRVVRFELINPDTLAFTPPNIFTPNNDPGQRNEFFTIPNLPPDFCDSRFASIKVFSRWGNQVYESKLRNFRWNGGQQPAGVYFYLIEFTDGRKYKGPITLER</sequence>
<proteinExistence type="predicted"/>
<evidence type="ECO:0000313" key="3">
    <source>
        <dbReference type="Proteomes" id="UP000642468"/>
    </source>
</evidence>
<dbReference type="Proteomes" id="UP000642468">
    <property type="component" value="Unassembled WGS sequence"/>
</dbReference>
<keyword evidence="3" id="KW-1185">Reference proteome</keyword>
<dbReference type="Pfam" id="PF13585">
    <property type="entry name" value="CHU_C"/>
    <property type="match status" value="1"/>
</dbReference>
<organism evidence="2 3">
    <name type="scientific">Hymenobacter duratus</name>
    <dbReference type="NCBI Taxonomy" id="2771356"/>
    <lineage>
        <taxon>Bacteria</taxon>
        <taxon>Pseudomonadati</taxon>
        <taxon>Bacteroidota</taxon>
        <taxon>Cytophagia</taxon>
        <taxon>Cytophagales</taxon>
        <taxon>Hymenobacteraceae</taxon>
        <taxon>Hymenobacter</taxon>
    </lineage>
</organism>
<gene>
    <name evidence="2" type="ORF">IC231_17745</name>
</gene>
<dbReference type="EMBL" id="JACWZZ010000004">
    <property type="protein sequence ID" value="MBD2716895.1"/>
    <property type="molecule type" value="Genomic_DNA"/>
</dbReference>
<feature type="chain" id="PRO_5047091786" evidence="1">
    <location>
        <begin position="32"/>
        <end position="755"/>
    </location>
</feature>